<dbReference type="Proteomes" id="UP001283361">
    <property type="component" value="Unassembled WGS sequence"/>
</dbReference>
<dbReference type="EMBL" id="JAWDGP010005615">
    <property type="protein sequence ID" value="KAK3754979.1"/>
    <property type="molecule type" value="Genomic_DNA"/>
</dbReference>
<keyword evidence="2" id="KW-1185">Reference proteome</keyword>
<dbReference type="AlphaFoldDB" id="A0AAE0YQN5"/>
<gene>
    <name evidence="1" type="ORF">RRG08_065026</name>
</gene>
<proteinExistence type="predicted"/>
<protein>
    <submittedName>
        <fullName evidence="1">Uncharacterized protein</fullName>
    </submittedName>
</protein>
<name>A0AAE0YQN5_9GAST</name>
<reference evidence="1" key="1">
    <citation type="journal article" date="2023" name="G3 (Bethesda)">
        <title>A reference genome for the long-term kleptoplast-retaining sea slug Elysia crispata morphotype clarki.</title>
        <authorList>
            <person name="Eastman K.E."/>
            <person name="Pendleton A.L."/>
            <person name="Shaikh M.A."/>
            <person name="Suttiyut T."/>
            <person name="Ogas R."/>
            <person name="Tomko P."/>
            <person name="Gavelis G."/>
            <person name="Widhalm J.R."/>
            <person name="Wisecaver J.H."/>
        </authorList>
    </citation>
    <scope>NUCLEOTIDE SEQUENCE</scope>
    <source>
        <strain evidence="1">ECLA1</strain>
    </source>
</reference>
<sequence>MIKVEGRGRRGGQMGDNAKWVARSNLPTLFSALRLPKNPPRQSSPGGHSAFLHPGSADIIAWTLVSAQEINAGVVKHVYFTLE</sequence>
<comment type="caution">
    <text evidence="1">The sequence shown here is derived from an EMBL/GenBank/DDBJ whole genome shotgun (WGS) entry which is preliminary data.</text>
</comment>
<evidence type="ECO:0000313" key="2">
    <source>
        <dbReference type="Proteomes" id="UP001283361"/>
    </source>
</evidence>
<evidence type="ECO:0000313" key="1">
    <source>
        <dbReference type="EMBL" id="KAK3754979.1"/>
    </source>
</evidence>
<accession>A0AAE0YQN5</accession>
<organism evidence="1 2">
    <name type="scientific">Elysia crispata</name>
    <name type="common">lettuce slug</name>
    <dbReference type="NCBI Taxonomy" id="231223"/>
    <lineage>
        <taxon>Eukaryota</taxon>
        <taxon>Metazoa</taxon>
        <taxon>Spiralia</taxon>
        <taxon>Lophotrochozoa</taxon>
        <taxon>Mollusca</taxon>
        <taxon>Gastropoda</taxon>
        <taxon>Heterobranchia</taxon>
        <taxon>Euthyneura</taxon>
        <taxon>Panpulmonata</taxon>
        <taxon>Sacoglossa</taxon>
        <taxon>Placobranchoidea</taxon>
        <taxon>Plakobranchidae</taxon>
        <taxon>Elysia</taxon>
    </lineage>
</organism>